<dbReference type="PANTHER" id="PTHR21505">
    <property type="entry name" value="MADF DOMAIN-CONTAINING PROTEIN-RELATED"/>
    <property type="match status" value="1"/>
</dbReference>
<name>A0AAN7VFU9_9COLE</name>
<gene>
    <name evidence="3" type="ORF">RI129_006086</name>
</gene>
<evidence type="ECO:0000313" key="4">
    <source>
        <dbReference type="Proteomes" id="UP001329430"/>
    </source>
</evidence>
<evidence type="ECO:0000256" key="1">
    <source>
        <dbReference type="SAM" id="MobiDB-lite"/>
    </source>
</evidence>
<reference evidence="3 4" key="1">
    <citation type="journal article" date="2024" name="Insects">
        <title>An Improved Chromosome-Level Genome Assembly of the Firefly Pyrocoelia pectoralis.</title>
        <authorList>
            <person name="Fu X."/>
            <person name="Meyer-Rochow V.B."/>
            <person name="Ballantyne L."/>
            <person name="Zhu X."/>
        </authorList>
    </citation>
    <scope>NUCLEOTIDE SEQUENCE [LARGE SCALE GENOMIC DNA]</scope>
    <source>
        <strain evidence="3">XCY_ONT2</strain>
    </source>
</reference>
<dbReference type="Proteomes" id="UP001329430">
    <property type="component" value="Chromosome 4"/>
</dbReference>
<evidence type="ECO:0000313" key="3">
    <source>
        <dbReference type="EMBL" id="KAK5644786.1"/>
    </source>
</evidence>
<evidence type="ECO:0000259" key="2">
    <source>
        <dbReference type="PROSITE" id="PS51029"/>
    </source>
</evidence>
<dbReference type="SMART" id="SM00595">
    <property type="entry name" value="MADF"/>
    <property type="match status" value="1"/>
</dbReference>
<accession>A0AAN7VFU9</accession>
<dbReference type="PANTHER" id="PTHR21505:SF8">
    <property type="entry name" value="DPT-YFP REPRESSOR BY OVEREXPRESSION, ISOFORM D-RELATED"/>
    <property type="match status" value="1"/>
</dbReference>
<protein>
    <recommendedName>
        <fullName evidence="2">MADF domain-containing protein</fullName>
    </recommendedName>
</protein>
<dbReference type="AlphaFoldDB" id="A0AAN7VFU9"/>
<comment type="caution">
    <text evidence="3">The sequence shown here is derived from an EMBL/GenBank/DDBJ whole genome shotgun (WGS) entry which is preliminary data.</text>
</comment>
<dbReference type="Pfam" id="PF10545">
    <property type="entry name" value="MADF_DNA_bdg"/>
    <property type="match status" value="1"/>
</dbReference>
<sequence length="122" mass="14719">MTTEVKKGNREILEDFIEIYRSEPCLWNIKAKDYHNKIKKENAYRRLIEKLKEIDGNCNKDKVVKKINSLRTNHRKEKKKVDDIFIQYVRQKPPEKKPEKNPGKNLGKNPEEKPPKNNYRWL</sequence>
<organism evidence="3 4">
    <name type="scientific">Pyrocoelia pectoralis</name>
    <dbReference type="NCBI Taxonomy" id="417401"/>
    <lineage>
        <taxon>Eukaryota</taxon>
        <taxon>Metazoa</taxon>
        <taxon>Ecdysozoa</taxon>
        <taxon>Arthropoda</taxon>
        <taxon>Hexapoda</taxon>
        <taxon>Insecta</taxon>
        <taxon>Pterygota</taxon>
        <taxon>Neoptera</taxon>
        <taxon>Endopterygota</taxon>
        <taxon>Coleoptera</taxon>
        <taxon>Polyphaga</taxon>
        <taxon>Elateriformia</taxon>
        <taxon>Elateroidea</taxon>
        <taxon>Lampyridae</taxon>
        <taxon>Lampyrinae</taxon>
        <taxon>Pyrocoelia</taxon>
    </lineage>
</organism>
<dbReference type="EMBL" id="JAVRBK010000004">
    <property type="protein sequence ID" value="KAK5644786.1"/>
    <property type="molecule type" value="Genomic_DNA"/>
</dbReference>
<feature type="compositionally biased region" description="Basic and acidic residues" evidence="1">
    <location>
        <begin position="92"/>
        <end position="102"/>
    </location>
</feature>
<feature type="region of interest" description="Disordered" evidence="1">
    <location>
        <begin position="89"/>
        <end position="122"/>
    </location>
</feature>
<dbReference type="InterPro" id="IPR006578">
    <property type="entry name" value="MADF-dom"/>
</dbReference>
<keyword evidence="4" id="KW-1185">Reference proteome</keyword>
<dbReference type="PROSITE" id="PS51029">
    <property type="entry name" value="MADF"/>
    <property type="match status" value="1"/>
</dbReference>
<proteinExistence type="predicted"/>
<feature type="domain" description="MADF" evidence="2">
    <location>
        <begin position="15"/>
        <end position="100"/>
    </location>
</feature>